<sequence>MLLNDVNDDEKIWAGARVRLYNVGMNLVAKENDYYEYIVSYIYDNNKYLQLTNLTTGKGGNIICVIEKEFPNHYALGKTLKYMMGLENTYFKTEFAEYE</sequence>
<evidence type="ECO:0008006" key="3">
    <source>
        <dbReference type="Google" id="ProtNLM"/>
    </source>
</evidence>
<gene>
    <name evidence="1" type="ORF">WAK64_06130</name>
</gene>
<dbReference type="EMBL" id="JBBAXC010000004">
    <property type="protein sequence ID" value="MEI5906633.1"/>
    <property type="molecule type" value="Genomic_DNA"/>
</dbReference>
<comment type="caution">
    <text evidence="1">The sequence shown here is derived from an EMBL/GenBank/DDBJ whole genome shotgun (WGS) entry which is preliminary data.</text>
</comment>
<protein>
    <recommendedName>
        <fullName evidence="3">DUF1642 domain-containing protein</fullName>
    </recommendedName>
</protein>
<reference evidence="1 2" key="1">
    <citation type="journal article" date="2018" name="J. Microbiol.">
        <title>Bacillus spongiae sp. nov., isolated from sponge of Jeju Island.</title>
        <authorList>
            <person name="Lee G.E."/>
            <person name="Im W.T."/>
            <person name="Park J.S."/>
        </authorList>
    </citation>
    <scope>NUCLEOTIDE SEQUENCE [LARGE SCALE GENOMIC DNA]</scope>
    <source>
        <strain evidence="1 2">135PIL107-10</strain>
    </source>
</reference>
<organism evidence="1 2">
    <name type="scientific">Bacillus spongiae</name>
    <dbReference type="NCBI Taxonomy" id="2683610"/>
    <lineage>
        <taxon>Bacteria</taxon>
        <taxon>Bacillati</taxon>
        <taxon>Bacillota</taxon>
        <taxon>Bacilli</taxon>
        <taxon>Bacillales</taxon>
        <taxon>Bacillaceae</taxon>
        <taxon>Bacillus</taxon>
    </lineage>
</organism>
<proteinExistence type="predicted"/>
<dbReference type="Proteomes" id="UP001312865">
    <property type="component" value="Unassembled WGS sequence"/>
</dbReference>
<name>A0ABU8HBD5_9BACI</name>
<evidence type="ECO:0000313" key="2">
    <source>
        <dbReference type="Proteomes" id="UP001312865"/>
    </source>
</evidence>
<evidence type="ECO:0000313" key="1">
    <source>
        <dbReference type="EMBL" id="MEI5906633.1"/>
    </source>
</evidence>
<keyword evidence="2" id="KW-1185">Reference proteome</keyword>
<accession>A0ABU8HBD5</accession>